<dbReference type="RefSeq" id="WP_191839352.1">
    <property type="nucleotide sequence ID" value="NZ_BAAALB010000007.1"/>
</dbReference>
<dbReference type="EMBL" id="BONG01000076">
    <property type="protein sequence ID" value="GIF93942.1"/>
    <property type="molecule type" value="Genomic_DNA"/>
</dbReference>
<proteinExistence type="predicted"/>
<comment type="caution">
    <text evidence="2">The sequence shown here is derived from an EMBL/GenBank/DDBJ whole genome shotgun (WGS) entry which is preliminary data.</text>
</comment>
<accession>A0A8J3NVG0</accession>
<dbReference type="Proteomes" id="UP000619293">
    <property type="component" value="Unassembled WGS sequence"/>
</dbReference>
<sequence length="230" mass="24480">MASGLEGLSATAAVWDAEYAAGRYEGEPPVGLVDDIVAAARVDGAGSGLYVGCGSGRNVLPMIAAGLDLTCIDISGAAIDRLRRKLPGKAAQFHVATVADLPAGQWPLVIGIQVFQHGDRETAHDNLRAARDKVAPGGLFALRVNAVGTDVWPAHDVVRRHADGGCTVRYLAGPKSGELIHFYSRDEVLARFAGWGEVLALRIARMARKPPEPGEWWQWEGIWRAPASLG</sequence>
<dbReference type="AlphaFoldDB" id="A0A8J3NVG0"/>
<name>A0A8J3NVG0_9ACTN</name>
<protein>
    <recommendedName>
        <fullName evidence="1">Methyltransferase domain-containing protein</fullName>
    </recommendedName>
</protein>
<dbReference type="Gene3D" id="3.40.50.150">
    <property type="entry name" value="Vaccinia Virus protein VP39"/>
    <property type="match status" value="1"/>
</dbReference>
<dbReference type="Pfam" id="PF13649">
    <property type="entry name" value="Methyltransf_25"/>
    <property type="match status" value="1"/>
</dbReference>
<organism evidence="2 3">
    <name type="scientific">Catellatospora chokoriensis</name>
    <dbReference type="NCBI Taxonomy" id="310353"/>
    <lineage>
        <taxon>Bacteria</taxon>
        <taxon>Bacillati</taxon>
        <taxon>Actinomycetota</taxon>
        <taxon>Actinomycetes</taxon>
        <taxon>Micromonosporales</taxon>
        <taxon>Micromonosporaceae</taxon>
        <taxon>Catellatospora</taxon>
    </lineage>
</organism>
<reference evidence="2 3" key="1">
    <citation type="submission" date="2021-01" db="EMBL/GenBank/DDBJ databases">
        <title>Whole genome shotgun sequence of Catellatospora chokoriensis NBRC 107358.</title>
        <authorList>
            <person name="Komaki H."/>
            <person name="Tamura T."/>
        </authorList>
    </citation>
    <scope>NUCLEOTIDE SEQUENCE [LARGE SCALE GENOMIC DNA]</scope>
    <source>
        <strain evidence="2 3">NBRC 107358</strain>
    </source>
</reference>
<keyword evidence="3" id="KW-1185">Reference proteome</keyword>
<evidence type="ECO:0000313" key="3">
    <source>
        <dbReference type="Proteomes" id="UP000619293"/>
    </source>
</evidence>
<dbReference type="InterPro" id="IPR029063">
    <property type="entry name" value="SAM-dependent_MTases_sf"/>
</dbReference>
<dbReference type="CDD" id="cd02440">
    <property type="entry name" value="AdoMet_MTases"/>
    <property type="match status" value="1"/>
</dbReference>
<evidence type="ECO:0000259" key="1">
    <source>
        <dbReference type="Pfam" id="PF13649"/>
    </source>
</evidence>
<evidence type="ECO:0000313" key="2">
    <source>
        <dbReference type="EMBL" id="GIF93942.1"/>
    </source>
</evidence>
<dbReference type="SUPFAM" id="SSF53335">
    <property type="entry name" value="S-adenosyl-L-methionine-dependent methyltransferases"/>
    <property type="match status" value="1"/>
</dbReference>
<dbReference type="InterPro" id="IPR041698">
    <property type="entry name" value="Methyltransf_25"/>
</dbReference>
<feature type="domain" description="Methyltransferase" evidence="1">
    <location>
        <begin position="50"/>
        <end position="138"/>
    </location>
</feature>
<gene>
    <name evidence="2" type="ORF">Cch02nite_73860</name>
</gene>